<keyword evidence="3" id="KW-1185">Reference proteome</keyword>
<dbReference type="InterPro" id="IPR050358">
    <property type="entry name" value="RSE1/DDB1/CFT1"/>
</dbReference>
<dbReference type="InterPro" id="IPR018846">
    <property type="entry name" value="Beta-prop_RSE1/DDB1/CPSF1_1st"/>
</dbReference>
<evidence type="ECO:0000313" key="2">
    <source>
        <dbReference type="EMBL" id="KPI37961.1"/>
    </source>
</evidence>
<dbReference type="PANTHER" id="PTHR10644">
    <property type="entry name" value="DNA REPAIR/RNA PROCESSING CPSF FAMILY"/>
    <property type="match status" value="1"/>
</dbReference>
<dbReference type="Pfam" id="PF10433">
    <property type="entry name" value="Beta-prop_RSE1_1st"/>
    <property type="match status" value="1"/>
</dbReference>
<comment type="caution">
    <text evidence="2">The sequence shown here is derived from an EMBL/GenBank/DDBJ whole genome shotgun (WGS) entry which is preliminary data.</text>
</comment>
<dbReference type="RefSeq" id="XP_017997924.1">
    <property type="nucleotide sequence ID" value="XM_018143072.1"/>
</dbReference>
<dbReference type="EMBL" id="LFJN01000021">
    <property type="protein sequence ID" value="KPI37961.1"/>
    <property type="molecule type" value="Genomic_DNA"/>
</dbReference>
<protein>
    <recommendedName>
        <fullName evidence="1">RSE1/DDB1/CPSF1 first beta-propeller domain-containing protein</fullName>
    </recommendedName>
</protein>
<dbReference type="GeneID" id="28734952"/>
<dbReference type="InterPro" id="IPR015943">
    <property type="entry name" value="WD40/YVTN_repeat-like_dom_sf"/>
</dbReference>
<dbReference type="Gene3D" id="2.130.10.10">
    <property type="entry name" value="YVTN repeat-like/Quinoprotein amine dehydrogenase"/>
    <property type="match status" value="2"/>
</dbReference>
<accession>A0A0N0NKB8</accession>
<sequence>MDATTPPPPELRSPQLQGLLSRTLSSSPATKWILPARLRSPSKNDLVFVGESSIHLREFISTDEPCLAEPSCSINFDSQILAADVISANINIVAISTDEQILQQKQTVEEESYSSDGRPIRDGEPAQVLVLSTSNAELIFIYATEDFDGTVRFVHATKPLLTGPGVQDQRLLHLAHDHESRALAVAPNRGLCMIGSLPSLDTMKNEIDQWRPAGTALNIFRKQRLLQVDGEIVQMDFIHPLREDKSKLMLVLIVAKQDRTYMVLYRWDAQQPLHRIRPMRSSGQAMPDSDAKPLMLIPCNAPASFFLVTRSGLVLYDWITHSEARRTAHPLSDQNEFPDGNRTKMWTQWARPRRHETHRRTADEIMLVREDGLLHLYDIDVQPALRVKLAWPSGKLDIKMQQAMCLLPAPLHIGGGDILVACGENADGGVYHLRARKPNRCVQRIANVTSTNDLLLFPPTSSRDTNVDRRSRIFACAGDQQGNGGLVEVCHGIEANVRMVIQDDELRSILRIWTIPKNSDEVLILSAHPLYSSLISLDMSKMEPFEETADTLPGIDLEATTLAAAAMSDDVLAQVSTSGLRIVSTSGRHSPFRDEMSTTSLICASIEPLSGALLAAHQEGDEYMISTYKVVTSPQPRLESLASPYSVRHQPTCVCISRLGEEVIALAVQGDGGRHLTGMRISSAGTVHFTADLLALSPELAPLSIGTSVGLLVCGSRNGFLLCLEVRISQQLEETRLKPVLSRRLARTSVNVSTDEFSRRSGCADAAFVAYGSILERLSLQANDAGADIDRTYITVQSRDRSDHSSVSPEVLNAVGRVPSVSSDQSESTAGLLVCATSNSLTTSTLSRAQKAIFRHVQVPGVAKKVVYSRFLKSMVIGVNPGPDSKDNTMVARPMICYAALQDEEADCGPIDKSKVVVLGTADDPEEKISALTHYSPANERHHFEMTLVALQSRVRIDKSDKFRINSRIVCISDKHVKKADPSRGPIKVSNVMNVSKKRVTALCPIGRSGLLIGSNNELLLHNLDVESKKWSTITRHSLPSPARQIRVLGSMIYVATEKHSLLILKEHSNTLGIQNSDMRARAIADVLPLHRQHVFIADTSPYGTRLTGVVEDQQGATLQRTFELHLPQRINRLELDSPIAAQLTQSSRPAIVGTSSSGHMYRFTSLSAPEWMLCHFLIGLTKPGMRIGAKTIGQELDFSPRMEKTQRLALPPQMMGIDGDLLARILEDGHRGKFGLRSVLGLDETSIKVEKDGTYSNGRTKADDADEDVVMSSSEAAMDMTAPITAARQSSEPDKEVKEKLQTLQKLLSKVTDRVQPRDIVGSTMIWLRELLQS</sequence>
<feature type="domain" description="RSE1/DDB1/CPSF1 first beta-propeller" evidence="1">
    <location>
        <begin position="31"/>
        <end position="445"/>
    </location>
</feature>
<dbReference type="OrthoDB" id="20774at2759"/>
<organism evidence="2 3">
    <name type="scientific">Cyphellophora attinorum</name>
    <dbReference type="NCBI Taxonomy" id="1664694"/>
    <lineage>
        <taxon>Eukaryota</taxon>
        <taxon>Fungi</taxon>
        <taxon>Dikarya</taxon>
        <taxon>Ascomycota</taxon>
        <taxon>Pezizomycotina</taxon>
        <taxon>Eurotiomycetes</taxon>
        <taxon>Chaetothyriomycetidae</taxon>
        <taxon>Chaetothyriales</taxon>
        <taxon>Cyphellophoraceae</taxon>
        <taxon>Cyphellophora</taxon>
    </lineage>
</organism>
<evidence type="ECO:0000259" key="1">
    <source>
        <dbReference type="Pfam" id="PF10433"/>
    </source>
</evidence>
<evidence type="ECO:0000313" key="3">
    <source>
        <dbReference type="Proteomes" id="UP000038010"/>
    </source>
</evidence>
<reference evidence="2 3" key="1">
    <citation type="submission" date="2015-06" db="EMBL/GenBank/DDBJ databases">
        <title>Draft genome of the ant-associated black yeast Phialophora attae CBS 131958.</title>
        <authorList>
            <person name="Moreno L.F."/>
            <person name="Stielow B.J."/>
            <person name="de Hoog S."/>
            <person name="Vicente V.A."/>
            <person name="Weiss V.A."/>
            <person name="de Vries M."/>
            <person name="Cruz L.M."/>
            <person name="Souza E.M."/>
        </authorList>
    </citation>
    <scope>NUCLEOTIDE SEQUENCE [LARGE SCALE GENOMIC DNA]</scope>
    <source>
        <strain evidence="2 3">CBS 131958</strain>
    </source>
</reference>
<dbReference type="VEuPathDB" id="FungiDB:AB675_3051"/>
<dbReference type="Proteomes" id="UP000038010">
    <property type="component" value="Unassembled WGS sequence"/>
</dbReference>
<name>A0A0N0NKB8_9EURO</name>
<dbReference type="STRING" id="1664694.A0A0N0NKB8"/>
<gene>
    <name evidence="2" type="ORF">AB675_3051</name>
</gene>
<proteinExistence type="predicted"/>
<dbReference type="GO" id="GO:0006397">
    <property type="term" value="P:mRNA processing"/>
    <property type="evidence" value="ECO:0007669"/>
    <property type="project" value="UniProtKB-KW"/>
</dbReference>